<feature type="domain" description="TniQ" evidence="1">
    <location>
        <begin position="6"/>
        <end position="137"/>
    </location>
</feature>
<dbReference type="EMBL" id="QMFB01000013">
    <property type="protein sequence ID" value="RAV19105.1"/>
    <property type="molecule type" value="Genomic_DNA"/>
</dbReference>
<keyword evidence="3" id="KW-1185">Reference proteome</keyword>
<dbReference type="Proteomes" id="UP000250369">
    <property type="component" value="Unassembled WGS sequence"/>
</dbReference>
<comment type="caution">
    <text evidence="2">The sequence shown here is derived from an EMBL/GenBank/DDBJ whole genome shotgun (WGS) entry which is preliminary data.</text>
</comment>
<protein>
    <recommendedName>
        <fullName evidence="1">TniQ domain-containing protein</fullName>
    </recommendedName>
</protein>
<dbReference type="InterPro" id="IPR009492">
    <property type="entry name" value="TniQ"/>
</dbReference>
<name>A0A329MGT0_9BACL</name>
<organism evidence="2 3">
    <name type="scientific">Paenibacillus contaminans</name>
    <dbReference type="NCBI Taxonomy" id="450362"/>
    <lineage>
        <taxon>Bacteria</taxon>
        <taxon>Bacillati</taxon>
        <taxon>Bacillota</taxon>
        <taxon>Bacilli</taxon>
        <taxon>Bacillales</taxon>
        <taxon>Paenibacillaceae</taxon>
        <taxon>Paenibacillus</taxon>
    </lineage>
</organism>
<sequence>MKRRIERNESLFSYFINYSQSFGTNVLVLLETMKLNEKFRLHSGDLKRIDFYPMSLLNASKIMEITGLIYDDIGRSSFTNVIHTFNESAKGESCRILSRTIRDKLLYCPECIKSAKYYPLVWKIETIDTCTIHGHKLNNRCGHCMELITYEDIREIDRCPHCYKKLSDVNMNREDVTEEVMEHQVWLTDNWNFLISYTGISLTSTETATRLLYILNDRQSRYNRKTIMNKRYQGRLEHLLQCARGSLKKRRAVHISNLLDTLFNMKTHVKDFLAVMVPQEFIDSLHEKSIGQFATSTACEAPWCEKYRKVGELVHTGVLNTMKNGEHLSYYMVCNSCGCEYALNEEKKLVERGYFINAYKILKNRDIAELTWLEKEKIFKLKRDRIRRVLAYFHNQNVIENESFKGKIDGGLLERFIRAFSEGLSLEEVRYWREWQNYEQFLLHRYHPWVIRASVESLSKQIIITSDPFYKKRIESTCKKLLKEDITINLPNVALAARTSATTIRNKQCSVLVGTYRKRQVKARRQNRIRLMEQEIVAYFAAHSDERMYTQKLYAATSVDYLYLKRYAPWLLEKIEQMKLEHNKEVFAFAS</sequence>
<dbReference type="OrthoDB" id="2585677at2"/>
<evidence type="ECO:0000259" key="1">
    <source>
        <dbReference type="Pfam" id="PF06527"/>
    </source>
</evidence>
<accession>A0A329MGT0</accession>
<proteinExistence type="predicted"/>
<dbReference type="AlphaFoldDB" id="A0A329MGT0"/>
<dbReference type="Pfam" id="PF06527">
    <property type="entry name" value="TniQ"/>
    <property type="match status" value="1"/>
</dbReference>
<evidence type="ECO:0000313" key="2">
    <source>
        <dbReference type="EMBL" id="RAV19105.1"/>
    </source>
</evidence>
<reference evidence="2 3" key="1">
    <citation type="journal article" date="2009" name="Int. J. Syst. Evol. Microbiol.">
        <title>Paenibacillus contaminans sp. nov., isolated from a contaminated laboratory plate.</title>
        <authorList>
            <person name="Chou J.H."/>
            <person name="Lee J.H."/>
            <person name="Lin M.C."/>
            <person name="Chang P.S."/>
            <person name="Arun A.B."/>
            <person name="Young C.C."/>
            <person name="Chen W.M."/>
        </authorList>
    </citation>
    <scope>NUCLEOTIDE SEQUENCE [LARGE SCALE GENOMIC DNA]</scope>
    <source>
        <strain evidence="2 3">CKOBP-6</strain>
    </source>
</reference>
<dbReference type="RefSeq" id="WP_113032924.1">
    <property type="nucleotide sequence ID" value="NZ_QMFB01000013.1"/>
</dbReference>
<evidence type="ECO:0000313" key="3">
    <source>
        <dbReference type="Proteomes" id="UP000250369"/>
    </source>
</evidence>
<gene>
    <name evidence="2" type="ORF">DQG23_21425</name>
</gene>